<evidence type="ECO:0000256" key="2">
    <source>
        <dbReference type="ARBA" id="ARBA00022475"/>
    </source>
</evidence>
<keyword evidence="7" id="KW-0813">Transport</keyword>
<feature type="domain" description="TRAP C4-dicarboxylate transport system permease DctM subunit" evidence="8">
    <location>
        <begin position="12"/>
        <end position="427"/>
    </location>
</feature>
<evidence type="ECO:0000256" key="6">
    <source>
        <dbReference type="ARBA" id="ARBA00023136"/>
    </source>
</evidence>
<feature type="transmembrane region" description="Helical" evidence="7">
    <location>
        <begin position="20"/>
        <end position="44"/>
    </location>
</feature>
<dbReference type="GO" id="GO:0022857">
    <property type="term" value="F:transmembrane transporter activity"/>
    <property type="evidence" value="ECO:0007669"/>
    <property type="project" value="UniProtKB-UniRule"/>
</dbReference>
<feature type="transmembrane region" description="Helical" evidence="7">
    <location>
        <begin position="380"/>
        <end position="399"/>
    </location>
</feature>
<feature type="transmembrane region" description="Helical" evidence="7">
    <location>
        <begin position="99"/>
        <end position="128"/>
    </location>
</feature>
<keyword evidence="10" id="KW-1185">Reference proteome</keyword>
<dbReference type="InterPro" id="IPR004681">
    <property type="entry name" value="TRAP_DctM"/>
</dbReference>
<dbReference type="PANTHER" id="PTHR33362">
    <property type="entry name" value="SIALIC ACID TRAP TRANSPORTER PERMEASE PROTEIN SIAT-RELATED"/>
    <property type="match status" value="1"/>
</dbReference>
<keyword evidence="6 7" id="KW-0472">Membrane</keyword>
<comment type="caution">
    <text evidence="9">The sequence shown here is derived from an EMBL/GenBank/DDBJ whole genome shotgun (WGS) entry which is preliminary data.</text>
</comment>
<reference evidence="9 10" key="2">
    <citation type="submission" date="2015-10" db="EMBL/GenBank/DDBJ databases">
        <title>Draft Genome Sequence of Prosthecomicrobium hirschii ATCC 27832.</title>
        <authorList>
            <person name="Daniel J."/>
            <person name="Givan S.A."/>
            <person name="Brun Y.V."/>
            <person name="Brown P.J."/>
        </authorList>
    </citation>
    <scope>NUCLEOTIDE SEQUENCE [LARGE SCALE GENOMIC DNA]</scope>
    <source>
        <strain evidence="9 10">16</strain>
    </source>
</reference>
<feature type="transmembrane region" description="Helical" evidence="7">
    <location>
        <begin position="56"/>
        <end position="79"/>
    </location>
</feature>
<feature type="transmembrane region" description="Helical" evidence="7">
    <location>
        <begin position="173"/>
        <end position="193"/>
    </location>
</feature>
<dbReference type="OrthoDB" id="7339120at2"/>
<name>A0A0P6W9N7_9HYPH</name>
<evidence type="ECO:0000256" key="4">
    <source>
        <dbReference type="ARBA" id="ARBA00022692"/>
    </source>
</evidence>
<feature type="transmembrane region" description="Helical" evidence="7">
    <location>
        <begin position="323"/>
        <end position="340"/>
    </location>
</feature>
<sequence length="438" mass="46267">MDWALAASLMFGGVLLFLGIGMPVAFAFFCINIVGVVVFMGGLAGIDQMIANATDAVTTFTLAPVPLFVIMGELFFHTGLAMRVFDALDKWMGNIRGRLTYLTIGGGTLFAALSGSSLANTALLGALMVPEMLKRGYKPYIINGPILSTGGLAMIIPPSSLAVLLASLARLDVGALLMAGVIPGVILAGMYVAMVRIQLALDPDAAPAYDVPRASWGEKIQALVVNVLPMGLVVFAVIGLILLGWATPSEAAAFGTVSVVVLAILYRCLTWTAIVRSMKGALAVTAMTFFILLGSTTFSQIVAYTGATTSIIKIALGYDLSPYMLLLLMLLALLVLGMFMDQLSMMMLTIPIFFPLIIQLGFEPIWFGLVMLLALELSLATPPFGLLLFIMVGVGPPGTRLGAVALAAMPYIGCTLLLILILTAFPGIALWLPNHIAK</sequence>
<dbReference type="GO" id="GO:0005886">
    <property type="term" value="C:plasma membrane"/>
    <property type="evidence" value="ECO:0007669"/>
    <property type="project" value="UniProtKB-SubCell"/>
</dbReference>
<dbReference type="Pfam" id="PF06808">
    <property type="entry name" value="DctM"/>
    <property type="match status" value="1"/>
</dbReference>
<evidence type="ECO:0000256" key="5">
    <source>
        <dbReference type="ARBA" id="ARBA00022989"/>
    </source>
</evidence>
<reference evidence="9 10" key="1">
    <citation type="submission" date="2015-09" db="EMBL/GenBank/DDBJ databases">
        <authorList>
            <person name="Jackson K.R."/>
            <person name="Lunt B.L."/>
            <person name="Fisher J.N.B."/>
            <person name="Gardner A.V."/>
            <person name="Bailey M.E."/>
            <person name="Deus L.M."/>
            <person name="Earl A.S."/>
            <person name="Gibby P.D."/>
            <person name="Hartmann K.A."/>
            <person name="Liu J.E."/>
            <person name="Manci A.M."/>
            <person name="Nielsen D.A."/>
            <person name="Solomon M.B."/>
            <person name="Breakwell D.P."/>
            <person name="Burnett S.H."/>
            <person name="Grose J.H."/>
        </authorList>
    </citation>
    <scope>NUCLEOTIDE SEQUENCE [LARGE SCALE GENOMIC DNA]</scope>
    <source>
        <strain evidence="9 10">16</strain>
    </source>
</reference>
<comment type="function">
    <text evidence="7">Part of the tripartite ATP-independent periplasmic (TRAP) transport system.</text>
</comment>
<feature type="transmembrane region" description="Helical" evidence="7">
    <location>
        <begin position="140"/>
        <end position="167"/>
    </location>
</feature>
<dbReference type="EMBL" id="LJYW01000001">
    <property type="protein sequence ID" value="KPL55927.1"/>
    <property type="molecule type" value="Genomic_DNA"/>
</dbReference>
<dbReference type="STRING" id="665126.ABB55_15880"/>
<keyword evidence="3 7" id="KW-0997">Cell inner membrane</keyword>
<dbReference type="AlphaFoldDB" id="A0A0P6W9N7"/>
<organism evidence="9 10">
    <name type="scientific">Prosthecodimorpha hirschii</name>
    <dbReference type="NCBI Taxonomy" id="665126"/>
    <lineage>
        <taxon>Bacteria</taxon>
        <taxon>Pseudomonadati</taxon>
        <taxon>Pseudomonadota</taxon>
        <taxon>Alphaproteobacteria</taxon>
        <taxon>Hyphomicrobiales</taxon>
        <taxon>Ancalomicrobiaceae</taxon>
        <taxon>Prosthecodimorpha</taxon>
    </lineage>
</organism>
<feature type="transmembrane region" description="Helical" evidence="7">
    <location>
        <begin position="281"/>
        <end position="303"/>
    </location>
</feature>
<evidence type="ECO:0000256" key="1">
    <source>
        <dbReference type="ARBA" id="ARBA00004429"/>
    </source>
</evidence>
<evidence type="ECO:0000259" key="8">
    <source>
        <dbReference type="Pfam" id="PF06808"/>
    </source>
</evidence>
<gene>
    <name evidence="9" type="ORF">ABB55_15880</name>
</gene>
<protein>
    <recommendedName>
        <fullName evidence="7">TRAP transporter large permease protein</fullName>
    </recommendedName>
</protein>
<evidence type="ECO:0000256" key="3">
    <source>
        <dbReference type="ARBA" id="ARBA00022519"/>
    </source>
</evidence>
<dbReference type="PIRSF" id="PIRSF006066">
    <property type="entry name" value="HI0050"/>
    <property type="match status" value="1"/>
</dbReference>
<feature type="transmembrane region" description="Helical" evidence="7">
    <location>
        <begin position="223"/>
        <end position="245"/>
    </location>
</feature>
<dbReference type="PANTHER" id="PTHR33362:SF5">
    <property type="entry name" value="C4-DICARBOXYLATE TRAP TRANSPORTER LARGE PERMEASE PROTEIN DCTM"/>
    <property type="match status" value="1"/>
</dbReference>
<keyword evidence="5 7" id="KW-1133">Transmembrane helix</keyword>
<comment type="subcellular location">
    <subcellularLocation>
        <location evidence="1 7">Cell inner membrane</location>
        <topology evidence="1 7">Multi-pass membrane protein</topology>
    </subcellularLocation>
</comment>
<dbReference type="Proteomes" id="UP000048984">
    <property type="component" value="Unassembled WGS sequence"/>
</dbReference>
<comment type="similarity">
    <text evidence="7">Belongs to the TRAP transporter large permease family.</text>
</comment>
<feature type="transmembrane region" description="Helical" evidence="7">
    <location>
        <begin position="251"/>
        <end position="269"/>
    </location>
</feature>
<keyword evidence="4 7" id="KW-0812">Transmembrane</keyword>
<keyword evidence="2" id="KW-1003">Cell membrane</keyword>
<evidence type="ECO:0000313" key="9">
    <source>
        <dbReference type="EMBL" id="KPL55927.1"/>
    </source>
</evidence>
<evidence type="ECO:0000313" key="10">
    <source>
        <dbReference type="Proteomes" id="UP000048984"/>
    </source>
</evidence>
<feature type="transmembrane region" description="Helical" evidence="7">
    <location>
        <begin position="352"/>
        <end position="374"/>
    </location>
</feature>
<dbReference type="NCBIfam" id="TIGR00786">
    <property type="entry name" value="dctM"/>
    <property type="match status" value="1"/>
</dbReference>
<feature type="transmembrane region" description="Helical" evidence="7">
    <location>
        <begin position="411"/>
        <end position="432"/>
    </location>
</feature>
<dbReference type="InterPro" id="IPR010656">
    <property type="entry name" value="DctM"/>
</dbReference>
<accession>A0A0P6W9N7</accession>
<comment type="subunit">
    <text evidence="7">The complex comprises the extracytoplasmic solute receptor protein and the two transmembrane proteins.</text>
</comment>
<proteinExistence type="inferred from homology"/>
<evidence type="ECO:0000256" key="7">
    <source>
        <dbReference type="RuleBase" id="RU369079"/>
    </source>
</evidence>